<dbReference type="InterPro" id="IPR020846">
    <property type="entry name" value="MFS_dom"/>
</dbReference>
<evidence type="ECO:0000256" key="1">
    <source>
        <dbReference type="ARBA" id="ARBA00004651"/>
    </source>
</evidence>
<reference evidence="7 8" key="2">
    <citation type="journal article" date="2010" name="Stand. Genomic Sci.">
        <title>Complete genome sequence of Nakamurella multipartita type strain (Y-104).</title>
        <authorList>
            <person name="Tice H."/>
            <person name="Mayilraj S."/>
            <person name="Sims D."/>
            <person name="Lapidus A."/>
            <person name="Nolan M."/>
            <person name="Lucas S."/>
            <person name="Glavina Del Rio T."/>
            <person name="Copeland A."/>
            <person name="Cheng J.F."/>
            <person name="Meincke L."/>
            <person name="Bruce D."/>
            <person name="Goodwin L."/>
            <person name="Pitluck S."/>
            <person name="Ivanova N."/>
            <person name="Mavromatis K."/>
            <person name="Ovchinnikova G."/>
            <person name="Pati A."/>
            <person name="Chen A."/>
            <person name="Palaniappan K."/>
            <person name="Land M."/>
            <person name="Hauser L."/>
            <person name="Chang Y.J."/>
            <person name="Jeffries C.D."/>
            <person name="Detter J.C."/>
            <person name="Brettin T."/>
            <person name="Rohde M."/>
            <person name="Goker M."/>
            <person name="Bristow J."/>
            <person name="Eisen J.A."/>
            <person name="Markowitz V."/>
            <person name="Hugenholtz P."/>
            <person name="Kyrpides N.C."/>
            <person name="Klenk H.P."/>
            <person name="Chen F."/>
        </authorList>
    </citation>
    <scope>NUCLEOTIDE SEQUENCE [LARGE SCALE GENOMIC DNA]</scope>
    <source>
        <strain evidence="8">ATCC 700099 / DSM 44233 / CIP 104796 / JCM 9543 / NBRC 105858 / Y-104</strain>
    </source>
</reference>
<evidence type="ECO:0000313" key="7">
    <source>
        <dbReference type="EMBL" id="ACV78549.1"/>
    </source>
</evidence>
<dbReference type="PANTHER" id="PTHR23534">
    <property type="entry name" value="MFS PERMEASE"/>
    <property type="match status" value="1"/>
</dbReference>
<keyword evidence="2 5" id="KW-0812">Transmembrane</keyword>
<reference evidence="8" key="1">
    <citation type="submission" date="2009-09" db="EMBL/GenBank/DDBJ databases">
        <title>The complete genome of Nakamurella multipartita DSM 44233.</title>
        <authorList>
            <consortium name="US DOE Joint Genome Institute (JGI-PGF)"/>
            <person name="Lucas S."/>
            <person name="Copeland A."/>
            <person name="Lapidus A."/>
            <person name="Glavina del Rio T."/>
            <person name="Dalin E."/>
            <person name="Tice H."/>
            <person name="Bruce D."/>
            <person name="Goodwin L."/>
            <person name="Pitluck S."/>
            <person name="Kyrpides N."/>
            <person name="Mavromatis K."/>
            <person name="Ivanova N."/>
            <person name="Ovchinnikova G."/>
            <person name="Sims D."/>
            <person name="Meincke L."/>
            <person name="Brettin T."/>
            <person name="Detter J.C."/>
            <person name="Han C."/>
            <person name="Larimer F."/>
            <person name="Land M."/>
            <person name="Hauser L."/>
            <person name="Markowitz V."/>
            <person name="Cheng J.-F."/>
            <person name="Hugenholtz P."/>
            <person name="Woyke T."/>
            <person name="Wu D."/>
            <person name="Klenk H.-P."/>
            <person name="Eisen J.A."/>
        </authorList>
    </citation>
    <scope>NUCLEOTIDE SEQUENCE [LARGE SCALE GENOMIC DNA]</scope>
    <source>
        <strain evidence="8">ATCC 700099 / DSM 44233 / CIP 104796 / JCM 9543 / NBRC 105858 / Y-104</strain>
    </source>
</reference>
<evidence type="ECO:0000259" key="6">
    <source>
        <dbReference type="PROSITE" id="PS50850"/>
    </source>
</evidence>
<dbReference type="AlphaFoldDB" id="C8XJ84"/>
<gene>
    <name evidence="7" type="ordered locus">Namu_2171</name>
</gene>
<feature type="transmembrane region" description="Helical" evidence="5">
    <location>
        <begin position="116"/>
        <end position="136"/>
    </location>
</feature>
<feature type="transmembrane region" description="Helical" evidence="5">
    <location>
        <begin position="334"/>
        <end position="357"/>
    </location>
</feature>
<feature type="transmembrane region" description="Helical" evidence="5">
    <location>
        <begin position="188"/>
        <end position="209"/>
    </location>
</feature>
<feature type="transmembrane region" description="Helical" evidence="5">
    <location>
        <begin position="157"/>
        <end position="176"/>
    </location>
</feature>
<feature type="transmembrane region" description="Helical" evidence="5">
    <location>
        <begin position="23"/>
        <end position="48"/>
    </location>
</feature>
<dbReference type="InterPro" id="IPR036259">
    <property type="entry name" value="MFS_trans_sf"/>
</dbReference>
<dbReference type="Pfam" id="PF07690">
    <property type="entry name" value="MFS_1"/>
    <property type="match status" value="1"/>
</dbReference>
<protein>
    <submittedName>
        <fullName evidence="7">Major facilitator superfamily MFS_1</fullName>
    </submittedName>
</protein>
<feature type="transmembrane region" description="Helical" evidence="5">
    <location>
        <begin position="91"/>
        <end position="110"/>
    </location>
</feature>
<evidence type="ECO:0000256" key="3">
    <source>
        <dbReference type="ARBA" id="ARBA00022989"/>
    </source>
</evidence>
<keyword evidence="3 5" id="KW-1133">Transmembrane helix</keyword>
<evidence type="ECO:0000313" key="8">
    <source>
        <dbReference type="Proteomes" id="UP000002218"/>
    </source>
</evidence>
<dbReference type="GO" id="GO:0005886">
    <property type="term" value="C:plasma membrane"/>
    <property type="evidence" value="ECO:0007669"/>
    <property type="project" value="UniProtKB-SubCell"/>
</dbReference>
<evidence type="ECO:0000256" key="5">
    <source>
        <dbReference type="SAM" id="Phobius"/>
    </source>
</evidence>
<dbReference type="HOGENOM" id="CLU_047644_0_0_11"/>
<dbReference type="EMBL" id="CP001737">
    <property type="protein sequence ID" value="ACV78549.1"/>
    <property type="molecule type" value="Genomic_DNA"/>
</dbReference>
<dbReference type="Proteomes" id="UP000002218">
    <property type="component" value="Chromosome"/>
</dbReference>
<comment type="subcellular location">
    <subcellularLocation>
        <location evidence="1">Cell membrane</location>
        <topology evidence="1">Multi-pass membrane protein</topology>
    </subcellularLocation>
</comment>
<evidence type="ECO:0000256" key="4">
    <source>
        <dbReference type="ARBA" id="ARBA00023136"/>
    </source>
</evidence>
<sequence>MPSPEQTVWQHEPRVTAVQRRTLILLSAAQVLGGIGFGAGLSVGILLATQVTRSEGWAGVARTSTTVVAALVAIPLAVLAARFGRRVSLGLAWTLATTGSAALVLAAQIAQQPGTLPTVALIYGLGISGAGSAASLQSRYAATDLSAPEHRSRQLSLVVWATTVGTVLGPNLGAPGEALAGVLGLAPMAGPFVIATVMQALATAAILLLRPDPLLLAGTFTHVDPHTPRSGTGPAMARAWRLSGARTALVAMCAAHTVMVGVMTMTPVHMDHHGATISIVGLTISIHVLGMFAFSPLVGIAADRYGRLPLIAAGGGTLLAATLVAGLAGASMGWVTAGLFLLGVGWSLVLVPASALLTESVPVADRTRVQGGADAAMNVSAAIGAAGSGPLLGLIGFAGLNALSAAIVLAAVPLIIGARRLPARASS</sequence>
<feature type="transmembrane region" description="Helical" evidence="5">
    <location>
        <begin position="248"/>
        <end position="269"/>
    </location>
</feature>
<dbReference type="SUPFAM" id="SSF103473">
    <property type="entry name" value="MFS general substrate transporter"/>
    <property type="match status" value="1"/>
</dbReference>
<feature type="transmembrane region" description="Helical" evidence="5">
    <location>
        <begin position="394"/>
        <end position="416"/>
    </location>
</feature>
<feature type="transmembrane region" description="Helical" evidence="5">
    <location>
        <begin position="275"/>
        <end position="298"/>
    </location>
</feature>
<evidence type="ECO:0000256" key="2">
    <source>
        <dbReference type="ARBA" id="ARBA00022692"/>
    </source>
</evidence>
<feature type="transmembrane region" description="Helical" evidence="5">
    <location>
        <begin position="310"/>
        <end position="328"/>
    </location>
</feature>
<dbReference type="eggNOG" id="COG2814">
    <property type="taxonomic scope" value="Bacteria"/>
</dbReference>
<dbReference type="KEGG" id="nml:Namu_2171"/>
<dbReference type="GO" id="GO:0022857">
    <property type="term" value="F:transmembrane transporter activity"/>
    <property type="evidence" value="ECO:0007669"/>
    <property type="project" value="InterPro"/>
</dbReference>
<feature type="transmembrane region" description="Helical" evidence="5">
    <location>
        <begin position="60"/>
        <end position="79"/>
    </location>
</feature>
<dbReference type="PROSITE" id="PS50850">
    <property type="entry name" value="MFS"/>
    <property type="match status" value="1"/>
</dbReference>
<dbReference type="Gene3D" id="1.20.1250.20">
    <property type="entry name" value="MFS general substrate transporter like domains"/>
    <property type="match status" value="2"/>
</dbReference>
<dbReference type="PANTHER" id="PTHR23534:SF1">
    <property type="entry name" value="MAJOR FACILITATOR SUPERFAMILY PROTEIN"/>
    <property type="match status" value="1"/>
</dbReference>
<dbReference type="OrthoDB" id="9776171at2"/>
<dbReference type="RefSeq" id="WP_015747441.1">
    <property type="nucleotide sequence ID" value="NC_013235.1"/>
</dbReference>
<dbReference type="InParanoid" id="C8XJ84"/>
<keyword evidence="8" id="KW-1185">Reference proteome</keyword>
<name>C8XJ84_NAKMY</name>
<feature type="domain" description="Major facilitator superfamily (MFS) profile" evidence="6">
    <location>
        <begin position="22"/>
        <end position="422"/>
    </location>
</feature>
<organism evidence="7 8">
    <name type="scientific">Nakamurella multipartita (strain ATCC 700099 / DSM 44233 / CIP 104796 / JCM 9543 / NBRC 105858 / Y-104)</name>
    <name type="common">Microsphaera multipartita</name>
    <dbReference type="NCBI Taxonomy" id="479431"/>
    <lineage>
        <taxon>Bacteria</taxon>
        <taxon>Bacillati</taxon>
        <taxon>Actinomycetota</taxon>
        <taxon>Actinomycetes</taxon>
        <taxon>Nakamurellales</taxon>
        <taxon>Nakamurellaceae</taxon>
        <taxon>Nakamurella</taxon>
    </lineage>
</organism>
<dbReference type="InterPro" id="IPR011701">
    <property type="entry name" value="MFS"/>
</dbReference>
<keyword evidence="4 5" id="KW-0472">Membrane</keyword>
<proteinExistence type="predicted"/>
<accession>C8XJ84</accession>